<keyword evidence="6" id="KW-0812">Transmembrane</keyword>
<dbReference type="GO" id="GO:0005576">
    <property type="term" value="C:extracellular region"/>
    <property type="evidence" value="ECO:0007669"/>
    <property type="project" value="UniProtKB-SubCell"/>
</dbReference>
<dbReference type="Pfam" id="PF00560">
    <property type="entry name" value="LRR_1"/>
    <property type="match status" value="1"/>
</dbReference>
<keyword evidence="6" id="KW-0472">Membrane</keyword>
<evidence type="ECO:0000256" key="1">
    <source>
        <dbReference type="ARBA" id="ARBA00004613"/>
    </source>
</evidence>
<dbReference type="PANTHER" id="PTHR32093">
    <property type="entry name" value="LEUCINE-RICH REPEAT EXTENSIN-LIKE PROTEIN 3-RELATED"/>
    <property type="match status" value="1"/>
</dbReference>
<evidence type="ECO:0000256" key="2">
    <source>
        <dbReference type="ARBA" id="ARBA00022525"/>
    </source>
</evidence>
<sequence length="324" mass="35632">MDQKHNQLLLAYYYHTATTFFMIIILSFLFVFIPTLNSTIIIPQPDPLIPEILNFLDQRLALVYPIIQTFKNTITSDPFGVTQTWVGPNICNYTGFYCDNPPDNLTALTVASIDLNGFRLAAPSLDGFIDGFPDLALFHANTNSFSGPISAGIAKLQYLYELDVSNNMLSGTFPAEAVLNSRSLTFLDIRFNLFYGSVPPGIFVKRLDVLFINDNDFVQRLPENLGETSVYYLTLANNNFTGPIPRSIGKASETLMEVLFLNNHLTGCVPYEIGFLTKLTVLDAGNNQLTGGGGDTQLRRKPSVRTGAGGGVCIGEYSEPVLIG</sequence>
<reference evidence="7" key="1">
    <citation type="submission" date="2020-09" db="EMBL/GenBank/DDBJ databases">
        <title>Genome-Enabled Discovery of Anthraquinone Biosynthesis in Senna tora.</title>
        <authorList>
            <person name="Kang S.-H."/>
            <person name="Pandey R.P."/>
            <person name="Lee C.-M."/>
            <person name="Sim J.-S."/>
            <person name="Jeong J.-T."/>
            <person name="Choi B.-S."/>
            <person name="Jung M."/>
            <person name="Ginzburg D."/>
            <person name="Zhao K."/>
            <person name="Won S.Y."/>
            <person name="Oh T.-J."/>
            <person name="Yu Y."/>
            <person name="Kim N.-H."/>
            <person name="Lee O.R."/>
            <person name="Lee T.-H."/>
            <person name="Bashyal P."/>
            <person name="Kim T.-S."/>
            <person name="Lee W.-H."/>
            <person name="Kawkins C."/>
            <person name="Kim C.-K."/>
            <person name="Kim J.S."/>
            <person name="Ahn B.O."/>
            <person name="Rhee S.Y."/>
            <person name="Sohng J.K."/>
        </authorList>
    </citation>
    <scope>NUCLEOTIDE SEQUENCE</scope>
    <source>
        <tissue evidence="7">Leaf</tissue>
    </source>
</reference>
<dbReference type="AlphaFoldDB" id="A0A834W6B8"/>
<keyword evidence="4" id="KW-0732">Signal</keyword>
<accession>A0A834W6B8</accession>
<comment type="caution">
    <text evidence="7">The sequence shown here is derived from an EMBL/GenBank/DDBJ whole genome shotgun (WGS) entry which is preliminary data.</text>
</comment>
<evidence type="ECO:0000256" key="4">
    <source>
        <dbReference type="ARBA" id="ARBA00022729"/>
    </source>
</evidence>
<keyword evidence="2" id="KW-0964">Secreted</keyword>
<dbReference type="Gene3D" id="3.80.10.10">
    <property type="entry name" value="Ribonuclease Inhibitor"/>
    <property type="match status" value="1"/>
</dbReference>
<proteinExistence type="predicted"/>
<evidence type="ECO:0000256" key="6">
    <source>
        <dbReference type="SAM" id="Phobius"/>
    </source>
</evidence>
<organism evidence="7 8">
    <name type="scientific">Senna tora</name>
    <dbReference type="NCBI Taxonomy" id="362788"/>
    <lineage>
        <taxon>Eukaryota</taxon>
        <taxon>Viridiplantae</taxon>
        <taxon>Streptophyta</taxon>
        <taxon>Embryophyta</taxon>
        <taxon>Tracheophyta</taxon>
        <taxon>Spermatophyta</taxon>
        <taxon>Magnoliopsida</taxon>
        <taxon>eudicotyledons</taxon>
        <taxon>Gunneridae</taxon>
        <taxon>Pentapetalae</taxon>
        <taxon>rosids</taxon>
        <taxon>fabids</taxon>
        <taxon>Fabales</taxon>
        <taxon>Fabaceae</taxon>
        <taxon>Caesalpinioideae</taxon>
        <taxon>Cassia clade</taxon>
        <taxon>Senna</taxon>
    </lineage>
</organism>
<evidence type="ECO:0000313" key="7">
    <source>
        <dbReference type="EMBL" id="KAF7811012.1"/>
    </source>
</evidence>
<dbReference type="SUPFAM" id="SSF52058">
    <property type="entry name" value="L domain-like"/>
    <property type="match status" value="1"/>
</dbReference>
<keyword evidence="3" id="KW-0433">Leucine-rich repeat</keyword>
<dbReference type="OrthoDB" id="676979at2759"/>
<evidence type="ECO:0000256" key="5">
    <source>
        <dbReference type="ARBA" id="ARBA00022737"/>
    </source>
</evidence>
<gene>
    <name evidence="7" type="ORF">G2W53_031988</name>
</gene>
<dbReference type="InterPro" id="IPR032675">
    <property type="entry name" value="LRR_dom_sf"/>
</dbReference>
<dbReference type="InterPro" id="IPR001611">
    <property type="entry name" value="Leu-rich_rpt"/>
</dbReference>
<dbReference type="InterPro" id="IPR051582">
    <property type="entry name" value="LRR_extensin-like_regulator"/>
</dbReference>
<dbReference type="PANTHER" id="PTHR32093:SF128">
    <property type="entry name" value="LEUCINE-RICH REPEAT-CONTAINING N-TERMINAL PLANT-TYPE DOMAIN-CONTAINING PROTEIN"/>
    <property type="match status" value="1"/>
</dbReference>
<name>A0A834W6B8_9FABA</name>
<keyword evidence="8" id="KW-1185">Reference proteome</keyword>
<dbReference type="EMBL" id="JAAIUW010000010">
    <property type="protein sequence ID" value="KAF7811012.1"/>
    <property type="molecule type" value="Genomic_DNA"/>
</dbReference>
<evidence type="ECO:0000256" key="3">
    <source>
        <dbReference type="ARBA" id="ARBA00022614"/>
    </source>
</evidence>
<keyword evidence="5" id="KW-0677">Repeat</keyword>
<keyword evidence="6" id="KW-1133">Transmembrane helix</keyword>
<dbReference type="Proteomes" id="UP000634136">
    <property type="component" value="Unassembled WGS sequence"/>
</dbReference>
<feature type="transmembrane region" description="Helical" evidence="6">
    <location>
        <begin position="12"/>
        <end position="33"/>
    </location>
</feature>
<comment type="subcellular location">
    <subcellularLocation>
        <location evidence="1">Secreted</location>
    </subcellularLocation>
</comment>
<protein>
    <submittedName>
        <fullName evidence="7">Uncharacterized protein</fullName>
    </submittedName>
</protein>
<evidence type="ECO:0000313" key="8">
    <source>
        <dbReference type="Proteomes" id="UP000634136"/>
    </source>
</evidence>